<dbReference type="PANTHER" id="PTHR22960">
    <property type="entry name" value="MOLYBDOPTERIN COFACTOR SYNTHESIS PROTEIN A"/>
    <property type="match status" value="1"/>
</dbReference>
<evidence type="ECO:0000256" key="4">
    <source>
        <dbReference type="ARBA" id="ARBA00023150"/>
    </source>
</evidence>
<evidence type="ECO:0000259" key="8">
    <source>
        <dbReference type="Pfam" id="PF01967"/>
    </source>
</evidence>
<dbReference type="Pfam" id="PF01967">
    <property type="entry name" value="MoaC"/>
    <property type="match status" value="1"/>
</dbReference>
<evidence type="ECO:0000256" key="3">
    <source>
        <dbReference type="ARBA" id="ARBA00012575"/>
    </source>
</evidence>
<gene>
    <name evidence="9" type="primary">moaC</name>
    <name evidence="9" type="ORF">OL497_26225</name>
</gene>
<dbReference type="InterPro" id="IPR036522">
    <property type="entry name" value="MoaC_sf"/>
</dbReference>
<dbReference type="Gene3D" id="3.30.70.640">
    <property type="entry name" value="Molybdopterin cofactor biosynthesis C (MoaC) domain"/>
    <property type="match status" value="1"/>
</dbReference>
<dbReference type="NCBIfam" id="NF006870">
    <property type="entry name" value="PRK09364.1"/>
    <property type="match status" value="1"/>
</dbReference>
<evidence type="ECO:0000256" key="5">
    <source>
        <dbReference type="ARBA" id="ARBA00023239"/>
    </source>
</evidence>
<sequence length="161" mass="17744">MPNQSSSGFSHLNADGQPSMVDISDKNDTHRIAIAESRIYLPDIIREQFRDNDIQTRKGSVFQTAVIAGIMAVKKTPELIPLCHTLLLDNCDVQIHLEGTEAIIRCTVKTTGKTGVEMEALTGASIAALTIYDMCKAFSQEMIIRETKLISKTGGKNDYTR</sequence>
<dbReference type="EC" id="4.6.1.17" evidence="3"/>
<evidence type="ECO:0000313" key="10">
    <source>
        <dbReference type="Proteomes" id="UP001207742"/>
    </source>
</evidence>
<name>A0ABT3ITW9_9BACT</name>
<dbReference type="InterPro" id="IPR002820">
    <property type="entry name" value="Mopterin_CF_biosynth-C_dom"/>
</dbReference>
<dbReference type="Proteomes" id="UP001207742">
    <property type="component" value="Unassembled WGS sequence"/>
</dbReference>
<keyword evidence="4" id="KW-0501">Molybdenum cofactor biosynthesis</keyword>
<feature type="compositionally biased region" description="Polar residues" evidence="7">
    <location>
        <begin position="1"/>
        <end position="10"/>
    </location>
</feature>
<dbReference type="GO" id="GO:0061799">
    <property type="term" value="F:cyclic pyranopterin monophosphate synthase activity"/>
    <property type="evidence" value="ECO:0007669"/>
    <property type="project" value="UniProtKB-EC"/>
</dbReference>
<dbReference type="EMBL" id="JAPDNS010000002">
    <property type="protein sequence ID" value="MCW3487421.1"/>
    <property type="molecule type" value="Genomic_DNA"/>
</dbReference>
<protein>
    <recommendedName>
        <fullName evidence="3">cyclic pyranopterin monophosphate synthase</fullName>
        <ecNumber evidence="3">4.6.1.17</ecNumber>
    </recommendedName>
</protein>
<evidence type="ECO:0000313" key="9">
    <source>
        <dbReference type="EMBL" id="MCW3487421.1"/>
    </source>
</evidence>
<comment type="caution">
    <text evidence="9">The sequence shown here is derived from an EMBL/GenBank/DDBJ whole genome shotgun (WGS) entry which is preliminary data.</text>
</comment>
<feature type="domain" description="Molybdopterin cofactor biosynthesis C (MoaC)" evidence="8">
    <location>
        <begin position="20"/>
        <end position="155"/>
    </location>
</feature>
<comment type="catalytic activity">
    <reaction evidence="1">
        <text>(8S)-3',8-cyclo-7,8-dihydroguanosine 5'-triphosphate = cyclic pyranopterin phosphate + diphosphate</text>
        <dbReference type="Rhea" id="RHEA:49580"/>
        <dbReference type="ChEBI" id="CHEBI:33019"/>
        <dbReference type="ChEBI" id="CHEBI:59648"/>
        <dbReference type="ChEBI" id="CHEBI:131766"/>
        <dbReference type="EC" id="4.6.1.17"/>
    </reaction>
</comment>
<organism evidence="9 10">
    <name type="scientific">Chitinophaga nivalis</name>
    <dbReference type="NCBI Taxonomy" id="2991709"/>
    <lineage>
        <taxon>Bacteria</taxon>
        <taxon>Pseudomonadati</taxon>
        <taxon>Bacteroidota</taxon>
        <taxon>Chitinophagia</taxon>
        <taxon>Chitinophagales</taxon>
        <taxon>Chitinophagaceae</taxon>
        <taxon>Chitinophaga</taxon>
    </lineage>
</organism>
<reference evidence="9 10" key="1">
    <citation type="submission" date="2022-10" db="EMBL/GenBank/DDBJ databases">
        <title>Chitinophaga nivalis PC15 sp. nov., isolated from Pyeongchang county, South Korea.</title>
        <authorList>
            <person name="Trinh H.N."/>
        </authorList>
    </citation>
    <scope>NUCLEOTIDE SEQUENCE [LARGE SCALE GENOMIC DNA]</scope>
    <source>
        <strain evidence="9 10">PC14</strain>
    </source>
</reference>
<evidence type="ECO:0000256" key="7">
    <source>
        <dbReference type="SAM" id="MobiDB-lite"/>
    </source>
</evidence>
<accession>A0ABT3ITW9</accession>
<keyword evidence="10" id="KW-1185">Reference proteome</keyword>
<dbReference type="NCBIfam" id="TIGR00581">
    <property type="entry name" value="moaC"/>
    <property type="match status" value="1"/>
</dbReference>
<dbReference type="RefSeq" id="WP_264734230.1">
    <property type="nucleotide sequence ID" value="NZ_JAPDNR010000001.1"/>
</dbReference>
<keyword evidence="5 9" id="KW-0456">Lyase</keyword>
<dbReference type="CDD" id="cd01420">
    <property type="entry name" value="MoaC_PE"/>
    <property type="match status" value="1"/>
</dbReference>
<dbReference type="InterPro" id="IPR023045">
    <property type="entry name" value="MoaC"/>
</dbReference>
<evidence type="ECO:0000256" key="2">
    <source>
        <dbReference type="ARBA" id="ARBA00005046"/>
    </source>
</evidence>
<comment type="function">
    <text evidence="6">Catalyzes the conversion of (8S)-3',8-cyclo-7,8-dihydroguanosine 5'-triphosphate to cyclic pyranopterin monophosphate (cPMP).</text>
</comment>
<evidence type="ECO:0000256" key="1">
    <source>
        <dbReference type="ARBA" id="ARBA00001637"/>
    </source>
</evidence>
<feature type="region of interest" description="Disordered" evidence="7">
    <location>
        <begin position="1"/>
        <end position="23"/>
    </location>
</feature>
<evidence type="ECO:0000256" key="6">
    <source>
        <dbReference type="ARBA" id="ARBA00055087"/>
    </source>
</evidence>
<dbReference type="SUPFAM" id="SSF55040">
    <property type="entry name" value="Molybdenum cofactor biosynthesis protein C, MoaC"/>
    <property type="match status" value="1"/>
</dbReference>
<dbReference type="InterPro" id="IPR050105">
    <property type="entry name" value="MoCo_biosynth_MoaA/MoaC"/>
</dbReference>
<dbReference type="PANTHER" id="PTHR22960:SF0">
    <property type="entry name" value="MOLYBDENUM COFACTOR BIOSYNTHESIS PROTEIN 1"/>
    <property type="match status" value="1"/>
</dbReference>
<proteinExistence type="predicted"/>
<comment type="pathway">
    <text evidence="2">Cofactor biosynthesis; molybdopterin biosynthesis.</text>
</comment>
<dbReference type="InterPro" id="IPR047594">
    <property type="entry name" value="MoaC_bact/euk"/>
</dbReference>